<dbReference type="Pfam" id="PF10035">
    <property type="entry name" value="DUF2179"/>
    <property type="match status" value="1"/>
</dbReference>
<evidence type="ECO:0000313" key="10">
    <source>
        <dbReference type="Proteomes" id="UP000028042"/>
    </source>
</evidence>
<evidence type="ECO:0000256" key="3">
    <source>
        <dbReference type="ARBA" id="ARBA00022692"/>
    </source>
</evidence>
<keyword evidence="4 6" id="KW-1133">Transmembrane helix</keyword>
<proteinExistence type="predicted"/>
<name>A0A0H3J4U7_CLOPA</name>
<feature type="transmembrane region" description="Helical" evidence="6">
    <location>
        <begin position="118"/>
        <end position="140"/>
    </location>
</feature>
<reference evidence="9 10" key="3">
    <citation type="journal article" name="Genome Announc.">
        <title>Improved Draft Genome Sequence of Clostridium pasteurianum Strain ATCC 6013 (DSM 525) Using a Hybrid Next-Generation Sequencing Approach.</title>
        <authorList>
            <person name="Pyne M.E."/>
            <person name="Utturkar S."/>
            <person name="Brown S.D."/>
            <person name="Moo-Young M."/>
            <person name="Chung D.A."/>
            <person name="Chou C.P."/>
        </authorList>
    </citation>
    <scope>NUCLEOTIDE SEQUENCE [LARGE SCALE GENOMIC DNA]</scope>
    <source>
        <strain evidence="9 10">ATCC 6013</strain>
    </source>
</reference>
<dbReference type="InterPro" id="IPR003740">
    <property type="entry name" value="YitT"/>
</dbReference>
<reference evidence="8 11" key="1">
    <citation type="journal article" date="2015" name="Genome Announc.">
        <title>Complete Genome Sequence of the Nitrogen-Fixing and Solvent-Producing Clostridium pasteurianum DSM 525.</title>
        <authorList>
            <person name="Poehlein A."/>
            <person name="Grosse-Honebrink A."/>
            <person name="Zhang Y."/>
            <person name="Minton N.P."/>
            <person name="Daniel R."/>
        </authorList>
    </citation>
    <scope>NUCLEOTIDE SEQUENCE [LARGE SCALE GENOMIC DNA]</scope>
    <source>
        <strain evidence="8">DSM 525</strain>
        <strain evidence="11">DSM 525 / ATCC 6013</strain>
    </source>
</reference>
<feature type="domain" description="DUF2179" evidence="7">
    <location>
        <begin position="232"/>
        <end position="286"/>
    </location>
</feature>
<dbReference type="InterPro" id="IPR051461">
    <property type="entry name" value="UPF0750_membrane"/>
</dbReference>
<evidence type="ECO:0000256" key="4">
    <source>
        <dbReference type="ARBA" id="ARBA00022989"/>
    </source>
</evidence>
<dbReference type="PANTHER" id="PTHR33545">
    <property type="entry name" value="UPF0750 MEMBRANE PROTEIN YITT-RELATED"/>
    <property type="match status" value="1"/>
</dbReference>
<evidence type="ECO:0000259" key="7">
    <source>
        <dbReference type="Pfam" id="PF10035"/>
    </source>
</evidence>
<dbReference type="Pfam" id="PF02588">
    <property type="entry name" value="YitT_membrane"/>
    <property type="match status" value="1"/>
</dbReference>
<accession>A0A0H3J4U7</accession>
<evidence type="ECO:0000256" key="5">
    <source>
        <dbReference type="ARBA" id="ARBA00023136"/>
    </source>
</evidence>
<keyword evidence="2" id="KW-1003">Cell membrane</keyword>
<dbReference type="Proteomes" id="UP000030905">
    <property type="component" value="Chromosome"/>
</dbReference>
<organism evidence="8 11">
    <name type="scientific">Clostridium pasteurianum DSM 525 = ATCC 6013</name>
    <dbReference type="NCBI Taxonomy" id="1262449"/>
    <lineage>
        <taxon>Bacteria</taxon>
        <taxon>Bacillati</taxon>
        <taxon>Bacillota</taxon>
        <taxon>Clostridia</taxon>
        <taxon>Eubacteriales</taxon>
        <taxon>Clostridiaceae</taxon>
        <taxon>Clostridium</taxon>
    </lineage>
</organism>
<feature type="transmembrane region" description="Helical" evidence="6">
    <location>
        <begin position="161"/>
        <end position="180"/>
    </location>
</feature>
<comment type="subcellular location">
    <subcellularLocation>
        <location evidence="1">Cell membrane</location>
        <topology evidence="1">Multi-pass membrane protein</topology>
    </subcellularLocation>
</comment>
<dbReference type="KEGG" id="cpae:CPAST_c28700"/>
<evidence type="ECO:0000256" key="6">
    <source>
        <dbReference type="SAM" id="Phobius"/>
    </source>
</evidence>
<dbReference type="PANTHER" id="PTHR33545:SF5">
    <property type="entry name" value="UPF0750 MEMBRANE PROTEIN YITT"/>
    <property type="match status" value="1"/>
</dbReference>
<feature type="transmembrane region" description="Helical" evidence="6">
    <location>
        <begin position="55"/>
        <end position="81"/>
    </location>
</feature>
<dbReference type="KEGG" id="cpat:CLPA_c28700"/>
<feature type="transmembrane region" description="Helical" evidence="6">
    <location>
        <begin position="21"/>
        <end position="43"/>
    </location>
</feature>
<dbReference type="InterPro" id="IPR019264">
    <property type="entry name" value="DUF2179"/>
</dbReference>
<dbReference type="EMBL" id="CP009268">
    <property type="protein sequence ID" value="AJA52924.1"/>
    <property type="molecule type" value="Genomic_DNA"/>
</dbReference>
<evidence type="ECO:0000256" key="2">
    <source>
        <dbReference type="ARBA" id="ARBA00022475"/>
    </source>
</evidence>
<dbReference type="Gene3D" id="3.30.70.120">
    <property type="match status" value="1"/>
</dbReference>
<protein>
    <recommendedName>
        <fullName evidence="7">DUF2179 domain-containing protein</fullName>
    </recommendedName>
</protein>
<keyword evidence="3 6" id="KW-0812">Transmembrane</keyword>
<keyword evidence="11" id="KW-1185">Reference proteome</keyword>
<dbReference type="AlphaFoldDB" id="A0A0H3J4U7"/>
<dbReference type="Proteomes" id="UP000028042">
    <property type="component" value="Unassembled WGS sequence"/>
</dbReference>
<dbReference type="PIRSF" id="PIRSF006483">
    <property type="entry name" value="Membrane_protein_YitT"/>
    <property type="match status" value="1"/>
</dbReference>
<reference evidence="9" key="2">
    <citation type="submission" date="2015-10" db="EMBL/GenBank/DDBJ databases">
        <title>Improved Draft Genome Sequence of Clostridium pasteurianum Strain ATCC 6013 (DSM 525) Using a Hybrid Next-Generation Sequencing Approach.</title>
        <authorList>
            <person name="Pyne M.E."/>
            <person name="Utturkar S.M."/>
            <person name="Brown S.D."/>
            <person name="Moo-Young M."/>
            <person name="Chung D.A."/>
            <person name="Chou P.C."/>
        </authorList>
    </citation>
    <scope>NUCLEOTIDE SEQUENCE</scope>
    <source>
        <strain evidence="9">ATCC 6013</strain>
    </source>
</reference>
<dbReference type="GeneID" id="93074992"/>
<dbReference type="PATRIC" id="fig|1262449.3.peg.1316"/>
<evidence type="ECO:0000256" key="1">
    <source>
        <dbReference type="ARBA" id="ARBA00004651"/>
    </source>
</evidence>
<feature type="transmembrane region" description="Helical" evidence="6">
    <location>
        <begin position="88"/>
        <end position="106"/>
    </location>
</feature>
<evidence type="ECO:0000313" key="11">
    <source>
        <dbReference type="Proteomes" id="UP000030905"/>
    </source>
</evidence>
<keyword evidence="5 6" id="KW-0472">Membrane</keyword>
<dbReference type="eggNOG" id="COG1284">
    <property type="taxonomic scope" value="Bacteria"/>
</dbReference>
<dbReference type="InterPro" id="IPR015867">
    <property type="entry name" value="N-reg_PII/ATP_PRibTrfase_C"/>
</dbReference>
<dbReference type="GO" id="GO:0005886">
    <property type="term" value="C:plasma membrane"/>
    <property type="evidence" value="ECO:0007669"/>
    <property type="project" value="UniProtKB-SubCell"/>
</dbReference>
<dbReference type="CDD" id="cd16380">
    <property type="entry name" value="YitT_C"/>
    <property type="match status" value="1"/>
</dbReference>
<evidence type="ECO:0000313" key="9">
    <source>
        <dbReference type="EMBL" id="KRU11068.1"/>
    </source>
</evidence>
<sequence length="293" mass="32851">MINSIWEEGFLTKNQFVTIKSIFLILLGSFISAIAVNMFFIPFKLLSGGIGGISLIIQYLSGIPAGYFIILLNIPLFILSIKEIDREFTILTILGTLAQSTFLILTRNISGYFHLNDILLSGIYGGVLQGIAMGIIFGNHGSLAGSDIISVIMRKRYDYDVGKINFIINLLIICVGSVFFGLEKGLYTLMSMYIVSYTVDKAIKGFDRRKLMFIITEKDEEINEKIKSDLNRSSTIFYAEGYYTKKQIKVIYCIVSLSQVPKLKHIVNEIDPHAFMSILDAAEVHGKGFKNTF</sequence>
<dbReference type="EMBL" id="JPGY02000001">
    <property type="protein sequence ID" value="KRU11068.1"/>
    <property type="molecule type" value="Genomic_DNA"/>
</dbReference>
<gene>
    <name evidence="8" type="ORF">CLPA_c28700</name>
    <name evidence="9" type="ORF">CP6013_00315</name>
</gene>
<evidence type="ECO:0000313" key="8">
    <source>
        <dbReference type="EMBL" id="AJA52924.1"/>
    </source>
</evidence>
<dbReference type="RefSeq" id="WP_003443118.1">
    <property type="nucleotide sequence ID" value="NZ_ANZB01000003.1"/>
</dbReference>